<feature type="transmembrane region" description="Helical" evidence="6">
    <location>
        <begin position="62"/>
        <end position="81"/>
    </location>
</feature>
<dbReference type="GO" id="GO:0004930">
    <property type="term" value="F:G protein-coupled receptor activity"/>
    <property type="evidence" value="ECO:0007669"/>
    <property type="project" value="InterPro"/>
</dbReference>
<organism evidence="8 9">
    <name type="scientific">Elysia marginata</name>
    <dbReference type="NCBI Taxonomy" id="1093978"/>
    <lineage>
        <taxon>Eukaryota</taxon>
        <taxon>Metazoa</taxon>
        <taxon>Spiralia</taxon>
        <taxon>Lophotrochozoa</taxon>
        <taxon>Mollusca</taxon>
        <taxon>Gastropoda</taxon>
        <taxon>Heterobranchia</taxon>
        <taxon>Euthyneura</taxon>
        <taxon>Panpulmonata</taxon>
        <taxon>Sacoglossa</taxon>
        <taxon>Placobranchoidea</taxon>
        <taxon>Plakobranchidae</taxon>
        <taxon>Elysia</taxon>
    </lineage>
</organism>
<feature type="transmembrane region" description="Helical" evidence="6">
    <location>
        <begin position="203"/>
        <end position="223"/>
    </location>
</feature>
<dbReference type="InterPro" id="IPR017452">
    <property type="entry name" value="GPCR_Rhodpsn_7TM"/>
</dbReference>
<feature type="transmembrane region" description="Helical" evidence="6">
    <location>
        <begin position="20"/>
        <end position="41"/>
    </location>
</feature>
<feature type="transmembrane region" description="Helical" evidence="6">
    <location>
        <begin position="101"/>
        <end position="125"/>
    </location>
</feature>
<protein>
    <submittedName>
        <fullName evidence="8">Chemosensory receptor C</fullName>
    </submittedName>
</protein>
<dbReference type="GO" id="GO:0016020">
    <property type="term" value="C:membrane"/>
    <property type="evidence" value="ECO:0007669"/>
    <property type="project" value="UniProtKB-SubCell"/>
</dbReference>
<keyword evidence="2 6" id="KW-0812">Transmembrane</keyword>
<dbReference type="AlphaFoldDB" id="A0AAV4IKS7"/>
<comment type="subcellular location">
    <subcellularLocation>
        <location evidence="1">Membrane</location>
    </subcellularLocation>
</comment>
<evidence type="ECO:0000313" key="8">
    <source>
        <dbReference type="EMBL" id="GFS11133.1"/>
    </source>
</evidence>
<evidence type="ECO:0000313" key="9">
    <source>
        <dbReference type="Proteomes" id="UP000762676"/>
    </source>
</evidence>
<dbReference type="PANTHER" id="PTHR46641:SF2">
    <property type="entry name" value="FMRFAMIDE RECEPTOR"/>
    <property type="match status" value="1"/>
</dbReference>
<feature type="region of interest" description="Disordered" evidence="5">
    <location>
        <begin position="236"/>
        <end position="266"/>
    </location>
</feature>
<name>A0AAV4IKS7_9GAST</name>
<keyword evidence="8" id="KW-0675">Receptor</keyword>
<gene>
    <name evidence="8" type="ORF">ElyMa_001339900</name>
</gene>
<keyword evidence="3 6" id="KW-1133">Transmembrane helix</keyword>
<dbReference type="EMBL" id="BMAT01002659">
    <property type="protein sequence ID" value="GFS11133.1"/>
    <property type="molecule type" value="Genomic_DNA"/>
</dbReference>
<feature type="transmembrane region" description="Helical" evidence="6">
    <location>
        <begin position="321"/>
        <end position="342"/>
    </location>
</feature>
<dbReference type="SUPFAM" id="SSF81321">
    <property type="entry name" value="Family A G protein-coupled receptor-like"/>
    <property type="match status" value="1"/>
</dbReference>
<keyword evidence="4 6" id="KW-0472">Membrane</keyword>
<feature type="transmembrane region" description="Helical" evidence="6">
    <location>
        <begin position="146"/>
        <end position="165"/>
    </location>
</feature>
<sequence length="360" mass="40220">MNATSSRTPTSDDIISDSVLWVTAVTFRVCINSALSVGAFITNIINANVFRRMGIDHSTESFFLLSLSDGLLGFIGLFGGLTNGLRYLGPPHIARSTYLFYVLLMAAAAVPSLTSLVATTVIAVVRCCSVALPFRVRNVFTARRQRYLILLCTALSLTFSIYGLSGTRFAVRVHPSTNITFLAIVFHPDYIQRNRQSDIFRGVVFYVCITITSICLVVLIIALRRSYNFRKETYRTGTTTTSNSSKRDTVLGKNRADTQSPAKKPFRRFKPGSKEAQVVTVVVLVSALFTICNIPAMAASIVRQAVPEMSNVGRLRRSFNLFVMMAECFLMFNATMNIAIYLKFNTRYYTAFLELMRQRK</sequence>
<feature type="compositionally biased region" description="Basic and acidic residues" evidence="5">
    <location>
        <begin position="245"/>
        <end position="256"/>
    </location>
</feature>
<evidence type="ECO:0000256" key="6">
    <source>
        <dbReference type="SAM" id="Phobius"/>
    </source>
</evidence>
<dbReference type="PANTHER" id="PTHR46641">
    <property type="entry name" value="FMRFAMIDE RECEPTOR-RELATED"/>
    <property type="match status" value="1"/>
</dbReference>
<evidence type="ECO:0000256" key="5">
    <source>
        <dbReference type="SAM" id="MobiDB-lite"/>
    </source>
</evidence>
<dbReference type="Gene3D" id="1.20.1070.10">
    <property type="entry name" value="Rhodopsin 7-helix transmembrane proteins"/>
    <property type="match status" value="1"/>
</dbReference>
<accession>A0AAV4IKS7</accession>
<comment type="caution">
    <text evidence="8">The sequence shown here is derived from an EMBL/GenBank/DDBJ whole genome shotgun (WGS) entry which is preliminary data.</text>
</comment>
<evidence type="ECO:0000256" key="3">
    <source>
        <dbReference type="ARBA" id="ARBA00022989"/>
    </source>
</evidence>
<feature type="domain" description="G-protein coupled receptors family 1 profile" evidence="7">
    <location>
        <begin position="42"/>
        <end position="341"/>
    </location>
</feature>
<evidence type="ECO:0000256" key="4">
    <source>
        <dbReference type="ARBA" id="ARBA00023136"/>
    </source>
</evidence>
<dbReference type="InterPro" id="IPR052954">
    <property type="entry name" value="GPCR-Ligand_Int"/>
</dbReference>
<evidence type="ECO:0000256" key="1">
    <source>
        <dbReference type="ARBA" id="ARBA00004370"/>
    </source>
</evidence>
<dbReference type="Pfam" id="PF00001">
    <property type="entry name" value="7tm_1"/>
    <property type="match status" value="1"/>
</dbReference>
<dbReference type="InterPro" id="IPR000276">
    <property type="entry name" value="GPCR_Rhodpsn"/>
</dbReference>
<reference evidence="8 9" key="1">
    <citation type="journal article" date="2021" name="Elife">
        <title>Chloroplast acquisition without the gene transfer in kleptoplastic sea slugs, Plakobranchus ocellatus.</title>
        <authorList>
            <person name="Maeda T."/>
            <person name="Takahashi S."/>
            <person name="Yoshida T."/>
            <person name="Shimamura S."/>
            <person name="Takaki Y."/>
            <person name="Nagai Y."/>
            <person name="Toyoda A."/>
            <person name="Suzuki Y."/>
            <person name="Arimoto A."/>
            <person name="Ishii H."/>
            <person name="Satoh N."/>
            <person name="Nishiyama T."/>
            <person name="Hasebe M."/>
            <person name="Maruyama T."/>
            <person name="Minagawa J."/>
            <person name="Obokata J."/>
            <person name="Shigenobu S."/>
        </authorList>
    </citation>
    <scope>NUCLEOTIDE SEQUENCE [LARGE SCALE GENOMIC DNA]</scope>
</reference>
<dbReference type="PROSITE" id="PS50262">
    <property type="entry name" value="G_PROTEIN_RECEP_F1_2"/>
    <property type="match status" value="1"/>
</dbReference>
<proteinExistence type="predicted"/>
<evidence type="ECO:0000259" key="7">
    <source>
        <dbReference type="PROSITE" id="PS50262"/>
    </source>
</evidence>
<dbReference type="Proteomes" id="UP000762676">
    <property type="component" value="Unassembled WGS sequence"/>
</dbReference>
<evidence type="ECO:0000256" key="2">
    <source>
        <dbReference type="ARBA" id="ARBA00022692"/>
    </source>
</evidence>
<feature type="transmembrane region" description="Helical" evidence="6">
    <location>
        <begin position="278"/>
        <end position="301"/>
    </location>
</feature>
<keyword evidence="9" id="KW-1185">Reference proteome</keyword>